<gene>
    <name evidence="3" type="ORF">DLM65_07020</name>
    <name evidence="2" type="ORF">JF886_03240</name>
</gene>
<reference evidence="3 4" key="1">
    <citation type="journal article" date="2017" name="Nature">
        <title>Atmospheric trace gases support primary production in Antarctic desert surface soil.</title>
        <authorList>
            <person name="Ji M."/>
            <person name="Greening C."/>
            <person name="Vanwonterghem I."/>
            <person name="Carere C.R."/>
            <person name="Bay S.K."/>
            <person name="Steen J.A."/>
            <person name="Montgomery K."/>
            <person name="Lines T."/>
            <person name="Beardall J."/>
            <person name="van Dorst J."/>
            <person name="Snape I."/>
            <person name="Stott M.B."/>
            <person name="Hugenholtz P."/>
            <person name="Ferrari B.C."/>
        </authorList>
    </citation>
    <scope>NUCLEOTIDE SEQUENCE [LARGE SCALE GENOMIC DNA]</scope>
    <source>
        <strain evidence="3">RRmetagenome_bin12</strain>
    </source>
</reference>
<keyword evidence="1" id="KW-0732">Signal</keyword>
<feature type="chain" id="PRO_5015946803" evidence="1">
    <location>
        <begin position="25"/>
        <end position="570"/>
    </location>
</feature>
<reference evidence="2 5" key="3">
    <citation type="submission" date="2020-10" db="EMBL/GenBank/DDBJ databases">
        <title>Ca. Dormibacterota MAGs.</title>
        <authorList>
            <person name="Montgomery K."/>
        </authorList>
    </citation>
    <scope>NUCLEOTIDE SEQUENCE [LARGE SCALE GENOMIC DNA]</scope>
    <source>
        <strain evidence="2">SC8812_S17_18</strain>
    </source>
</reference>
<dbReference type="InterPro" id="IPR036278">
    <property type="entry name" value="Sialidase_sf"/>
</dbReference>
<evidence type="ECO:0000313" key="3">
    <source>
        <dbReference type="EMBL" id="PZR80921.1"/>
    </source>
</evidence>
<accession>A0A2W6ASU6</accession>
<proteinExistence type="predicted"/>
<dbReference type="CDD" id="cd15482">
    <property type="entry name" value="Sialidase_non-viral"/>
    <property type="match status" value="1"/>
</dbReference>
<dbReference type="Proteomes" id="UP000606991">
    <property type="component" value="Unassembled WGS sequence"/>
</dbReference>
<evidence type="ECO:0000313" key="4">
    <source>
        <dbReference type="Proteomes" id="UP000248724"/>
    </source>
</evidence>
<dbReference type="RefSeq" id="WP_337309575.1">
    <property type="nucleotide sequence ID" value="NZ_JAEKNS010000040.1"/>
</dbReference>
<dbReference type="AlphaFoldDB" id="A0A2W6ASU6"/>
<comment type="caution">
    <text evidence="3">The sequence shown here is derived from an EMBL/GenBank/DDBJ whole genome shotgun (WGS) entry which is preliminary data.</text>
</comment>
<dbReference type="EMBL" id="QHBU01000130">
    <property type="protein sequence ID" value="PZR80921.1"/>
    <property type="molecule type" value="Genomic_DNA"/>
</dbReference>
<reference evidence="3" key="2">
    <citation type="submission" date="2018-05" db="EMBL/GenBank/DDBJ databases">
        <authorList>
            <person name="Ferrari B."/>
        </authorList>
    </citation>
    <scope>NUCLEOTIDE SEQUENCE</scope>
    <source>
        <strain evidence="3">RRmetagenome_bin12</strain>
    </source>
</reference>
<dbReference type="Proteomes" id="UP000248724">
    <property type="component" value="Unassembled WGS sequence"/>
</dbReference>
<protein>
    <submittedName>
        <fullName evidence="2">Exo-alpha-sialidase</fullName>
    </submittedName>
</protein>
<dbReference type="SUPFAM" id="SSF50939">
    <property type="entry name" value="Sialidases"/>
    <property type="match status" value="1"/>
</dbReference>
<dbReference type="EMBL" id="JAEKNS010000040">
    <property type="protein sequence ID" value="MBJ7593868.1"/>
    <property type="molecule type" value="Genomic_DNA"/>
</dbReference>
<evidence type="ECO:0000313" key="2">
    <source>
        <dbReference type="EMBL" id="MBJ7593868.1"/>
    </source>
</evidence>
<accession>A0A934N4H7</accession>
<dbReference type="Gene3D" id="2.120.10.10">
    <property type="match status" value="2"/>
</dbReference>
<feature type="signal peptide" evidence="1">
    <location>
        <begin position="1"/>
        <end position="24"/>
    </location>
</feature>
<evidence type="ECO:0000256" key="1">
    <source>
        <dbReference type="SAM" id="SignalP"/>
    </source>
</evidence>
<name>A0A2W6ASU6_9BACT</name>
<sequence length="570" mass="60114">MRRSLMVFGMIPVVLALNAGSGGAATASDHNTRDTRVNVGSPSTHFPRNKQNEPAVSVAIDPTHPNVVVSGSNDEIDNAPCNGSHCSFTPGISDNGVYFSFNGGTSYTEPTYTGWSARTGTPKVGPIGTVPKFYEKGLVGDGDPALAFGPKPGPHGFSWSNGSRLYYASLTSDFLTSTTIPQGAEGIAVSRTDNVANAAAGAKNAWMAPVVASRQLDPTIFSDKEALWADNASSSDYFGNTYLCWASFNAVDNQPPLVFARSTNGGSSWSNPVTILPGSSGNAGPSGCTIRTDSHGVVYVMWLSDNYPGTSAQMLARSFDGGRTFEAPRTVTSVIDVGKTDPVHVANGDPRLTFDGIAGARTGSDPSIDIANGAPTGKDATDQIVMTWSDARQGLNHEKALVRTSSDGGRHWTEAVAAQQGGDRPDFPAIAISPDGTNVYLTYDAFIAPWRETTSTPRPMQGVVRHARVSQVDQTLSGFGTLHRGAVGDARGSSENNLCCEFLGDYNYVSATRTSGVAVWNDVRAAQVCPVMNAYRQSFLAVTRLPKPSPATDCPPRFGNSDIFGGAYTP</sequence>
<organism evidence="3 4">
    <name type="scientific">Candidatus Aeolococcus gillhamiae</name>
    <dbReference type="NCBI Taxonomy" id="3127015"/>
    <lineage>
        <taxon>Bacteria</taxon>
        <taxon>Bacillati</taxon>
        <taxon>Candidatus Dormiibacterota</taxon>
        <taxon>Candidatus Dormibacteria</taxon>
        <taxon>Candidatus Aeolococcales</taxon>
        <taxon>Candidatus Aeolococcaceae</taxon>
        <taxon>Candidatus Aeolococcus</taxon>
    </lineage>
</organism>
<evidence type="ECO:0000313" key="5">
    <source>
        <dbReference type="Proteomes" id="UP000606991"/>
    </source>
</evidence>